<proteinExistence type="inferred from homology"/>
<dbReference type="InterPro" id="IPR013114">
    <property type="entry name" value="FabA_FabZ"/>
</dbReference>
<dbReference type="CDD" id="cd01288">
    <property type="entry name" value="FabZ"/>
    <property type="match status" value="1"/>
</dbReference>
<keyword evidence="7" id="KW-0441">Lipid A biosynthesis</keyword>
<sequence>MALLNQEQIKGIIPHRDPFLLIDEVLELEPGKRVVAQKTLKPDEFWFKGHFPQEPVQPGVLTIEMLAQAGAVCILSLPEYKGRVAYFAGIDKAKFKRKILPGETIRLELEVVKVRGPVGVGKAVATVDGKKAVSAELTFAIGPAEGEGA</sequence>
<dbReference type="GO" id="GO:0019171">
    <property type="term" value="F:(3R)-hydroxyacyl-[acyl-carrier-protein] dehydratase activity"/>
    <property type="evidence" value="ECO:0007669"/>
    <property type="project" value="UniProtKB-EC"/>
</dbReference>
<dbReference type="Pfam" id="PF07977">
    <property type="entry name" value="FabA"/>
    <property type="match status" value="1"/>
</dbReference>
<comment type="function">
    <text evidence="10">Involved in unsaturated fatty acids biosynthesis. Catalyzes the dehydration of short chain beta-hydroxyacyl-ACPs and long chain saturated and unsaturated beta-hydroxyacyl-ACPs.</text>
</comment>
<keyword evidence="12" id="KW-1185">Reference proteome</keyword>
<gene>
    <name evidence="11" type="primary">fabZ</name>
    <name evidence="11" type="ORF">H8711_04515</name>
</gene>
<comment type="caution">
    <text evidence="11">The sequence shown here is derived from an EMBL/GenBank/DDBJ whole genome shotgun (WGS) entry which is preliminary data.</text>
</comment>
<evidence type="ECO:0000256" key="9">
    <source>
        <dbReference type="ARBA" id="ARBA00023239"/>
    </source>
</evidence>
<comment type="similarity">
    <text evidence="3">Belongs to the thioester dehydratase family. FabZ subfamily.</text>
</comment>
<evidence type="ECO:0000256" key="8">
    <source>
        <dbReference type="ARBA" id="ARBA00023098"/>
    </source>
</evidence>
<dbReference type="EC" id="4.2.1.59" evidence="4"/>
<evidence type="ECO:0000256" key="7">
    <source>
        <dbReference type="ARBA" id="ARBA00022556"/>
    </source>
</evidence>
<dbReference type="RefSeq" id="WP_249282350.1">
    <property type="nucleotide sequence ID" value="NZ_JACRST010000004.1"/>
</dbReference>
<evidence type="ECO:0000256" key="10">
    <source>
        <dbReference type="ARBA" id="ARBA00025049"/>
    </source>
</evidence>
<keyword evidence="5" id="KW-0963">Cytoplasm</keyword>
<comment type="catalytic activity">
    <reaction evidence="1">
        <text>a (3R)-hydroxyacyl-[ACP] = a (2E)-enoyl-[ACP] + H2O</text>
        <dbReference type="Rhea" id="RHEA:13097"/>
        <dbReference type="Rhea" id="RHEA-COMP:9925"/>
        <dbReference type="Rhea" id="RHEA-COMP:9945"/>
        <dbReference type="ChEBI" id="CHEBI:15377"/>
        <dbReference type="ChEBI" id="CHEBI:78784"/>
        <dbReference type="ChEBI" id="CHEBI:78827"/>
        <dbReference type="EC" id="4.2.1.59"/>
    </reaction>
</comment>
<protein>
    <recommendedName>
        <fullName evidence="4">3-hydroxyacyl-[acyl-carrier-protein] dehydratase</fullName>
        <ecNumber evidence="4">4.2.1.59</ecNumber>
    </recommendedName>
</protein>
<evidence type="ECO:0000256" key="4">
    <source>
        <dbReference type="ARBA" id="ARBA00013167"/>
    </source>
</evidence>
<evidence type="ECO:0000256" key="3">
    <source>
        <dbReference type="ARBA" id="ARBA00009174"/>
    </source>
</evidence>
<dbReference type="GO" id="GO:0009245">
    <property type="term" value="P:lipid A biosynthetic process"/>
    <property type="evidence" value="ECO:0007669"/>
    <property type="project" value="UniProtKB-KW"/>
</dbReference>
<keyword evidence="9 11" id="KW-0456">Lyase</keyword>
<evidence type="ECO:0000313" key="12">
    <source>
        <dbReference type="Proteomes" id="UP000653127"/>
    </source>
</evidence>
<dbReference type="EMBL" id="JACRST010000004">
    <property type="protein sequence ID" value="MBC8546198.1"/>
    <property type="molecule type" value="Genomic_DNA"/>
</dbReference>
<dbReference type="Proteomes" id="UP000653127">
    <property type="component" value="Unassembled WGS sequence"/>
</dbReference>
<comment type="subcellular location">
    <subcellularLocation>
        <location evidence="2">Cytoplasm</location>
    </subcellularLocation>
</comment>
<evidence type="ECO:0000256" key="2">
    <source>
        <dbReference type="ARBA" id="ARBA00004496"/>
    </source>
</evidence>
<keyword evidence="8" id="KW-0443">Lipid metabolism</keyword>
<keyword evidence="6" id="KW-0444">Lipid biosynthesis</keyword>
<evidence type="ECO:0000256" key="6">
    <source>
        <dbReference type="ARBA" id="ARBA00022516"/>
    </source>
</evidence>
<accession>A0A926I457</accession>
<dbReference type="GO" id="GO:0016020">
    <property type="term" value="C:membrane"/>
    <property type="evidence" value="ECO:0007669"/>
    <property type="project" value="GOC"/>
</dbReference>
<dbReference type="PANTHER" id="PTHR30272:SF1">
    <property type="entry name" value="3-HYDROXYACYL-[ACYL-CARRIER-PROTEIN] DEHYDRATASE"/>
    <property type="match status" value="1"/>
</dbReference>
<evidence type="ECO:0000256" key="1">
    <source>
        <dbReference type="ARBA" id="ARBA00001055"/>
    </source>
</evidence>
<dbReference type="AlphaFoldDB" id="A0A926I457"/>
<organism evidence="11 12">
    <name type="scientific">Ligaoa zhengdingensis</name>
    <dbReference type="NCBI Taxonomy" id="2763658"/>
    <lineage>
        <taxon>Bacteria</taxon>
        <taxon>Bacillati</taxon>
        <taxon>Bacillota</taxon>
        <taxon>Clostridia</taxon>
        <taxon>Eubacteriales</taxon>
        <taxon>Oscillospiraceae</taxon>
        <taxon>Ligaoa</taxon>
    </lineage>
</organism>
<dbReference type="NCBIfam" id="NF000582">
    <property type="entry name" value="PRK00006.1"/>
    <property type="match status" value="1"/>
</dbReference>
<name>A0A926I457_9FIRM</name>
<reference evidence="11" key="1">
    <citation type="submission" date="2020-08" db="EMBL/GenBank/DDBJ databases">
        <title>Genome public.</title>
        <authorList>
            <person name="Liu C."/>
            <person name="Sun Q."/>
        </authorList>
    </citation>
    <scope>NUCLEOTIDE SEQUENCE</scope>
    <source>
        <strain evidence="11">NSJ-31</strain>
    </source>
</reference>
<dbReference type="SUPFAM" id="SSF54637">
    <property type="entry name" value="Thioesterase/thiol ester dehydrase-isomerase"/>
    <property type="match status" value="1"/>
</dbReference>
<dbReference type="GO" id="GO:0005737">
    <property type="term" value="C:cytoplasm"/>
    <property type="evidence" value="ECO:0007669"/>
    <property type="project" value="UniProtKB-SubCell"/>
</dbReference>
<evidence type="ECO:0000256" key="5">
    <source>
        <dbReference type="ARBA" id="ARBA00022490"/>
    </source>
</evidence>
<dbReference type="InterPro" id="IPR029069">
    <property type="entry name" value="HotDog_dom_sf"/>
</dbReference>
<dbReference type="FunFam" id="3.10.129.10:FF:000001">
    <property type="entry name" value="3-hydroxyacyl-[acyl-carrier-protein] dehydratase FabZ"/>
    <property type="match status" value="1"/>
</dbReference>
<dbReference type="PANTHER" id="PTHR30272">
    <property type="entry name" value="3-HYDROXYACYL-[ACYL-CARRIER-PROTEIN] DEHYDRATASE"/>
    <property type="match status" value="1"/>
</dbReference>
<dbReference type="Gene3D" id="3.10.129.10">
    <property type="entry name" value="Hotdog Thioesterase"/>
    <property type="match status" value="1"/>
</dbReference>
<evidence type="ECO:0000313" key="11">
    <source>
        <dbReference type="EMBL" id="MBC8546198.1"/>
    </source>
</evidence>